<dbReference type="EMBL" id="UINC01001108">
    <property type="protein sequence ID" value="SUZ71009.1"/>
    <property type="molecule type" value="Genomic_DNA"/>
</dbReference>
<proteinExistence type="predicted"/>
<accession>A0A381PYD6</accession>
<dbReference type="AlphaFoldDB" id="A0A381PYD6"/>
<name>A0A381PYD6_9ZZZZ</name>
<evidence type="ECO:0000313" key="1">
    <source>
        <dbReference type="EMBL" id="SUZ71009.1"/>
    </source>
</evidence>
<sequence>MNKIEEEIKENWPSAVEGDLEHPELGLIHYWTGEQRGRIVLRFSFERQAEGESAKMFFINLKQDSWVLSHISTFQSSDSKLKLVKNQSFKEQDELEDKYRSIIELFLESRKKRNPF</sequence>
<reference evidence="1" key="1">
    <citation type="submission" date="2018-05" db="EMBL/GenBank/DDBJ databases">
        <authorList>
            <person name="Lanie J.A."/>
            <person name="Ng W.-L."/>
            <person name="Kazmierczak K.M."/>
            <person name="Andrzejewski T.M."/>
            <person name="Davidsen T.M."/>
            <person name="Wayne K.J."/>
            <person name="Tettelin H."/>
            <person name="Glass J.I."/>
            <person name="Rusch D."/>
            <person name="Podicherti R."/>
            <person name="Tsui H.-C.T."/>
            <person name="Winkler M.E."/>
        </authorList>
    </citation>
    <scope>NUCLEOTIDE SEQUENCE</scope>
</reference>
<organism evidence="1">
    <name type="scientific">marine metagenome</name>
    <dbReference type="NCBI Taxonomy" id="408172"/>
    <lineage>
        <taxon>unclassified sequences</taxon>
        <taxon>metagenomes</taxon>
        <taxon>ecological metagenomes</taxon>
    </lineage>
</organism>
<gene>
    <name evidence="1" type="ORF">METZ01_LOCUS23863</name>
</gene>
<protein>
    <submittedName>
        <fullName evidence="1">Uncharacterized protein</fullName>
    </submittedName>
</protein>